<reference evidence="1" key="1">
    <citation type="submission" date="2020-07" db="EMBL/GenBank/DDBJ databases">
        <authorList>
            <person name="Lin J."/>
        </authorList>
    </citation>
    <scope>NUCLEOTIDE SEQUENCE</scope>
</reference>
<sequence>MVRCWGQQSSTSAAAEHDVAWVAIKRMVEEYDLQVKDVNYDDSIFYKNLYNHLTTKFAMLFAHYTNLLQEYNFVKDCYVTTLAQINEFVTERVQIRHAIEECYAVINRLVPLPPIAKTDSSDGTSALLG</sequence>
<proteinExistence type="predicted"/>
<gene>
    <name evidence="1" type="ORF">CB5_LOCUS13146</name>
</gene>
<organism evidence="1">
    <name type="scientific">Ananas comosus var. bracteatus</name>
    <name type="common">red pineapple</name>
    <dbReference type="NCBI Taxonomy" id="296719"/>
    <lineage>
        <taxon>Eukaryota</taxon>
        <taxon>Viridiplantae</taxon>
        <taxon>Streptophyta</taxon>
        <taxon>Embryophyta</taxon>
        <taxon>Tracheophyta</taxon>
        <taxon>Spermatophyta</taxon>
        <taxon>Magnoliopsida</taxon>
        <taxon>Liliopsida</taxon>
        <taxon>Poales</taxon>
        <taxon>Bromeliaceae</taxon>
        <taxon>Bromelioideae</taxon>
        <taxon>Ananas</taxon>
    </lineage>
</organism>
<accession>A0A6V7PGF8</accession>
<protein>
    <submittedName>
        <fullName evidence="1">Uncharacterized protein</fullName>
    </submittedName>
</protein>
<dbReference type="AlphaFoldDB" id="A0A6V7PGF8"/>
<name>A0A6V7PGF8_ANACO</name>
<evidence type="ECO:0000313" key="1">
    <source>
        <dbReference type="EMBL" id="CAD1829935.1"/>
    </source>
</evidence>
<dbReference type="EMBL" id="LR862130">
    <property type="protein sequence ID" value="CAD1829935.1"/>
    <property type="molecule type" value="Genomic_DNA"/>
</dbReference>